<organism evidence="2 3">
    <name type="scientific">Purpureocillium takamizusanense</name>
    <dbReference type="NCBI Taxonomy" id="2060973"/>
    <lineage>
        <taxon>Eukaryota</taxon>
        <taxon>Fungi</taxon>
        <taxon>Dikarya</taxon>
        <taxon>Ascomycota</taxon>
        <taxon>Pezizomycotina</taxon>
        <taxon>Sordariomycetes</taxon>
        <taxon>Hypocreomycetidae</taxon>
        <taxon>Hypocreales</taxon>
        <taxon>Ophiocordycipitaceae</taxon>
        <taxon>Purpureocillium</taxon>
    </lineage>
</organism>
<dbReference type="GeneID" id="72062318"/>
<dbReference type="AlphaFoldDB" id="A0A9Q8Q720"/>
<dbReference type="InterPro" id="IPR025676">
    <property type="entry name" value="Clr5_dom"/>
</dbReference>
<proteinExistence type="predicted"/>
<protein>
    <recommendedName>
        <fullName evidence="1">Clr5 domain-containing protein</fullName>
    </recommendedName>
</protein>
<gene>
    <name evidence="2" type="ORF">JDV02_000352</name>
</gene>
<accession>A0A9Q8Q720</accession>
<dbReference type="EMBL" id="CP086354">
    <property type="protein sequence ID" value="UNI13627.1"/>
    <property type="molecule type" value="Genomic_DNA"/>
</dbReference>
<keyword evidence="3" id="KW-1185">Reference proteome</keyword>
<sequence>MKDWDRHQEEIVELYQLHKLGMVMEIMTKKYGFRACRRSYMEHLSKWGARKYNQTVRGDMRTKVMGQMLLIPFDSGPSNQRSLPQDWQSSADQEIGSEFSRTSASQHFSASNVLLQRADQYISQAALLLIKAMPLGGFSSLKLERLIQDLPNLLTTFALKIGRCATTSMHREVMYFMLKHRKDIIDQFRSDYTAHEAKDSPLPSTGHIPAMTKADVMDRYFAGLDSAPQVDPEIWPYREEIWDDTNTNDGCDDDCDNECDDELCVCKLDVTGKSMDINIVTEFAAFEWLQGALYSEARQTPAVPNIRRSIREKVIYSLHGANGLGDLNRDTSIMAHEIMIEVDWDPKSFVDEQQYDGRPGTAIAAAITLTGSAQNCQAMTTSQYISHTWKSTGEQMMKLIQRVLDGQEGDEHSCELLA</sequence>
<feature type="domain" description="Clr5" evidence="1">
    <location>
        <begin position="2"/>
        <end position="51"/>
    </location>
</feature>
<evidence type="ECO:0000259" key="1">
    <source>
        <dbReference type="Pfam" id="PF14420"/>
    </source>
</evidence>
<evidence type="ECO:0000313" key="3">
    <source>
        <dbReference type="Proteomes" id="UP000829364"/>
    </source>
</evidence>
<reference evidence="2" key="1">
    <citation type="submission" date="2021-11" db="EMBL/GenBank/DDBJ databases">
        <title>Purpureocillium_takamizusanense_genome.</title>
        <authorList>
            <person name="Nguyen N.-H."/>
        </authorList>
    </citation>
    <scope>NUCLEOTIDE SEQUENCE</scope>
    <source>
        <strain evidence="2">PT3</strain>
    </source>
</reference>
<dbReference type="OrthoDB" id="4913960at2759"/>
<dbReference type="Pfam" id="PF14420">
    <property type="entry name" value="Clr5"/>
    <property type="match status" value="1"/>
</dbReference>
<dbReference type="Proteomes" id="UP000829364">
    <property type="component" value="Chromosome 1"/>
</dbReference>
<evidence type="ECO:0000313" key="2">
    <source>
        <dbReference type="EMBL" id="UNI13627.1"/>
    </source>
</evidence>
<dbReference type="KEGG" id="ptkz:JDV02_000352"/>
<name>A0A9Q8Q720_9HYPO</name>
<dbReference type="RefSeq" id="XP_047837108.1">
    <property type="nucleotide sequence ID" value="XM_047981150.1"/>
</dbReference>